<evidence type="ECO:0000256" key="4">
    <source>
        <dbReference type="ARBA" id="ARBA00022656"/>
    </source>
</evidence>
<dbReference type="InterPro" id="IPR036041">
    <property type="entry name" value="Ribosome-inact_prot_sf"/>
</dbReference>
<dbReference type="InterPro" id="IPR016138">
    <property type="entry name" value="Ribosome_inactivat_prot_sub1"/>
</dbReference>
<dbReference type="SUPFAM" id="SSF56371">
    <property type="entry name" value="Ribosome inactivating proteins (RIP)"/>
    <property type="match status" value="1"/>
</dbReference>
<keyword evidence="4 8" id="KW-0800">Toxin</keyword>
<dbReference type="InterPro" id="IPR016139">
    <property type="entry name" value="Ribosome_inactivat_prot_sub2"/>
</dbReference>
<organism evidence="9 10">
    <name type="scientific">Carnegiea gigantea</name>
    <dbReference type="NCBI Taxonomy" id="171969"/>
    <lineage>
        <taxon>Eukaryota</taxon>
        <taxon>Viridiplantae</taxon>
        <taxon>Streptophyta</taxon>
        <taxon>Embryophyta</taxon>
        <taxon>Tracheophyta</taxon>
        <taxon>Spermatophyta</taxon>
        <taxon>Magnoliopsida</taxon>
        <taxon>eudicotyledons</taxon>
        <taxon>Gunneridae</taxon>
        <taxon>Pentapetalae</taxon>
        <taxon>Caryophyllales</taxon>
        <taxon>Cactineae</taxon>
        <taxon>Cactaceae</taxon>
        <taxon>Cactoideae</taxon>
        <taxon>Echinocereeae</taxon>
        <taxon>Carnegiea</taxon>
    </lineage>
</organism>
<dbReference type="GO" id="GO:0006952">
    <property type="term" value="P:defense response"/>
    <property type="evidence" value="ECO:0007669"/>
    <property type="project" value="UniProtKB-KW"/>
</dbReference>
<dbReference type="Gene3D" id="4.10.470.10">
    <property type="entry name" value="Ricin (A Subunit), domain 2"/>
    <property type="match status" value="1"/>
</dbReference>
<evidence type="ECO:0000313" key="10">
    <source>
        <dbReference type="Proteomes" id="UP001153076"/>
    </source>
</evidence>
<dbReference type="OrthoDB" id="1704365at2759"/>
<protein>
    <recommendedName>
        <fullName evidence="3 8">rRNA N-glycosylase</fullName>
        <ecNumber evidence="3 8">3.2.2.22</ecNumber>
    </recommendedName>
</protein>
<dbReference type="Proteomes" id="UP001153076">
    <property type="component" value="Unassembled WGS sequence"/>
</dbReference>
<dbReference type="GO" id="GO:0030598">
    <property type="term" value="F:rRNA N-glycosylase activity"/>
    <property type="evidence" value="ECO:0007669"/>
    <property type="project" value="UniProtKB-EC"/>
</dbReference>
<keyword evidence="10" id="KW-1185">Reference proteome</keyword>
<evidence type="ECO:0000256" key="1">
    <source>
        <dbReference type="ARBA" id="ARBA00000237"/>
    </source>
</evidence>
<evidence type="ECO:0000313" key="9">
    <source>
        <dbReference type="EMBL" id="KAJ8423178.1"/>
    </source>
</evidence>
<dbReference type="GO" id="GO:0017148">
    <property type="term" value="P:negative regulation of translation"/>
    <property type="evidence" value="ECO:0007669"/>
    <property type="project" value="UniProtKB-KW"/>
</dbReference>
<keyword evidence="5 8" id="KW-0378">Hydrolase</keyword>
<dbReference type="EC" id="3.2.2.22" evidence="3 8"/>
<dbReference type="GO" id="GO:0090729">
    <property type="term" value="F:toxin activity"/>
    <property type="evidence" value="ECO:0007669"/>
    <property type="project" value="UniProtKB-KW"/>
</dbReference>
<dbReference type="EMBL" id="JAKOGI010002037">
    <property type="protein sequence ID" value="KAJ8423178.1"/>
    <property type="molecule type" value="Genomic_DNA"/>
</dbReference>
<sequence>MIDLLLGVIYAVSWWYSYEKLSMKLALALVVVISTWGKLMFAATSRDITKPKSPPPPPPPPFPTPETMPGLVLVYGFDNAASYSKFIGDLQNKLKDPKRSYFEVPMIRSYPRLQYMYVELKSAAEYTITLAIRITEARLLLTVIQMVSEAIRFQYIEDQIKDNFSDNYAPYPRALDLEKNWEKLTKVIMAANPQIGEISKKELDNLKLSNPDGTPQNVQDVYDIIGDMGLLKYIAASSSLLATINSFKNKLVSWWYTYEKLNRKLALAVVVVVSTRGMLMFAATSREITKPKPTPFSKPETMPGFDLDGSDGAFYSKFIEDLCNNLRDPKRDKLKKNLFTDATNTKDKEAG</sequence>
<proteinExistence type="inferred from homology"/>
<evidence type="ECO:0000256" key="3">
    <source>
        <dbReference type="ARBA" id="ARBA00012001"/>
    </source>
</evidence>
<accession>A0A9Q1GNF0</accession>
<dbReference type="Gene3D" id="3.40.420.10">
    <property type="entry name" value="Ricin (A subunit), domain 1"/>
    <property type="match status" value="1"/>
</dbReference>
<keyword evidence="6 8" id="KW-0611">Plant defense</keyword>
<comment type="caution">
    <text evidence="9">The sequence shown here is derived from an EMBL/GenBank/DDBJ whole genome shotgun (WGS) entry which is preliminary data.</text>
</comment>
<name>A0A9Q1GNF0_9CARY</name>
<gene>
    <name evidence="9" type="ORF">Cgig2_020977</name>
</gene>
<dbReference type="InterPro" id="IPR001574">
    <property type="entry name" value="Ribosome_inactivat_prot"/>
</dbReference>
<comment type="catalytic activity">
    <reaction evidence="1 8">
        <text>Endohydrolysis of the N-glycosidic bond at one specific adenosine on the 28S rRNA.</text>
        <dbReference type="EC" id="3.2.2.22"/>
    </reaction>
</comment>
<evidence type="ECO:0000256" key="7">
    <source>
        <dbReference type="ARBA" id="ARBA00023193"/>
    </source>
</evidence>
<dbReference type="AlphaFoldDB" id="A0A9Q1GNF0"/>
<dbReference type="Pfam" id="PF00161">
    <property type="entry name" value="RIP"/>
    <property type="match status" value="1"/>
</dbReference>
<evidence type="ECO:0000256" key="8">
    <source>
        <dbReference type="RuleBase" id="RU004915"/>
    </source>
</evidence>
<keyword evidence="7 8" id="KW-0652">Protein synthesis inhibitor</keyword>
<evidence type="ECO:0000256" key="2">
    <source>
        <dbReference type="ARBA" id="ARBA00008544"/>
    </source>
</evidence>
<evidence type="ECO:0000256" key="5">
    <source>
        <dbReference type="ARBA" id="ARBA00022801"/>
    </source>
</evidence>
<evidence type="ECO:0000256" key="6">
    <source>
        <dbReference type="ARBA" id="ARBA00022821"/>
    </source>
</evidence>
<reference evidence="9" key="1">
    <citation type="submission" date="2022-04" db="EMBL/GenBank/DDBJ databases">
        <title>Carnegiea gigantea Genome sequencing and assembly v2.</title>
        <authorList>
            <person name="Copetti D."/>
            <person name="Sanderson M.J."/>
            <person name="Burquez A."/>
            <person name="Wojciechowski M.F."/>
        </authorList>
    </citation>
    <scope>NUCLEOTIDE SEQUENCE</scope>
    <source>
        <strain evidence="9">SGP5-SGP5p</strain>
        <tissue evidence="9">Aerial part</tissue>
    </source>
</reference>
<comment type="similarity">
    <text evidence="2">Belongs to the ribosome-inactivating protein family. Type 1 RIP subfamily.</text>
</comment>